<dbReference type="GO" id="GO:0007165">
    <property type="term" value="P:signal transduction"/>
    <property type="evidence" value="ECO:0007669"/>
    <property type="project" value="InterPro"/>
</dbReference>
<dbReference type="PROSITE" id="PS50851">
    <property type="entry name" value="CHEW"/>
    <property type="match status" value="1"/>
</dbReference>
<dbReference type="AlphaFoldDB" id="A0A6M0RFP9"/>
<name>A0A6M0RFP9_9CYAN</name>
<accession>A0A6M0RFP9</accession>
<comment type="caution">
    <text evidence="2">The sequence shown here is derived from an EMBL/GenBank/DDBJ whole genome shotgun (WGS) entry which is preliminary data.</text>
</comment>
<dbReference type="SMART" id="SM00260">
    <property type="entry name" value="CheW"/>
    <property type="match status" value="1"/>
</dbReference>
<dbReference type="EMBL" id="QXHD01000004">
    <property type="protein sequence ID" value="NEZ55044.1"/>
    <property type="molecule type" value="Genomic_DNA"/>
</dbReference>
<reference evidence="2 3" key="1">
    <citation type="journal article" date="2020" name="Microb. Ecol.">
        <title>Ecogenomics of the Marine Benthic Filamentous Cyanobacterium Adonisia.</title>
        <authorList>
            <person name="Walter J.M."/>
            <person name="Coutinho F.H."/>
            <person name="Leomil L."/>
            <person name="Hargreaves P.I."/>
            <person name="Campeao M.E."/>
            <person name="Vieira V.V."/>
            <person name="Silva B.S."/>
            <person name="Fistarol G.O."/>
            <person name="Salomon P.S."/>
            <person name="Sawabe T."/>
            <person name="Mino S."/>
            <person name="Hosokawa M."/>
            <person name="Miyashita H."/>
            <person name="Maruyama F."/>
            <person name="van Verk M.C."/>
            <person name="Dutilh B.E."/>
            <person name="Thompson C.C."/>
            <person name="Thompson F.L."/>
        </authorList>
    </citation>
    <scope>NUCLEOTIDE SEQUENCE [LARGE SCALE GENOMIC DNA]</scope>
    <source>
        <strain evidence="2 3">CCMR0081</strain>
    </source>
</reference>
<evidence type="ECO:0000313" key="3">
    <source>
        <dbReference type="Proteomes" id="UP000481033"/>
    </source>
</evidence>
<dbReference type="Pfam" id="PF01584">
    <property type="entry name" value="CheW"/>
    <property type="match status" value="1"/>
</dbReference>
<organism evidence="2 3">
    <name type="scientific">Adonisia turfae CCMR0081</name>
    <dbReference type="NCBI Taxonomy" id="2292702"/>
    <lineage>
        <taxon>Bacteria</taxon>
        <taxon>Bacillati</taxon>
        <taxon>Cyanobacteriota</taxon>
        <taxon>Adonisia</taxon>
        <taxon>Adonisia turfae</taxon>
    </lineage>
</organism>
<protein>
    <submittedName>
        <fullName evidence="2">Chemotaxis protein CheW</fullName>
    </submittedName>
</protein>
<evidence type="ECO:0000313" key="2">
    <source>
        <dbReference type="EMBL" id="NEZ55044.1"/>
    </source>
</evidence>
<feature type="domain" description="CheW-like" evidence="1">
    <location>
        <begin position="8"/>
        <end position="154"/>
    </location>
</feature>
<keyword evidence="3" id="KW-1185">Reference proteome</keyword>
<dbReference type="RefSeq" id="WP_163664964.1">
    <property type="nucleotide sequence ID" value="NZ_QXHD01000004.1"/>
</dbReference>
<sequence>MDNNTPEIERFITFDVGGYWFALPMMSILKIVNCPPPTQGGTVGIGLVQLGSHTVRLLNLHREVGKTAEASPDHAPFLVVVRTPQKELWGIALEEPPDLIELPLTLFKPVSLEPPFDHKTNWISHMAIVSEKDKDSDRTLLLLDVHAVFQHDIGQPVSA</sequence>
<dbReference type="InterPro" id="IPR002545">
    <property type="entry name" value="CheW-lke_dom"/>
</dbReference>
<evidence type="ECO:0000259" key="1">
    <source>
        <dbReference type="PROSITE" id="PS50851"/>
    </source>
</evidence>
<dbReference type="GO" id="GO:0006935">
    <property type="term" value="P:chemotaxis"/>
    <property type="evidence" value="ECO:0007669"/>
    <property type="project" value="InterPro"/>
</dbReference>
<gene>
    <name evidence="2" type="ORF">DXZ20_04990</name>
</gene>
<proteinExistence type="predicted"/>
<dbReference type="Proteomes" id="UP000481033">
    <property type="component" value="Unassembled WGS sequence"/>
</dbReference>
<dbReference type="SUPFAM" id="SSF50341">
    <property type="entry name" value="CheW-like"/>
    <property type="match status" value="1"/>
</dbReference>
<dbReference type="InterPro" id="IPR036061">
    <property type="entry name" value="CheW-like_dom_sf"/>
</dbReference>